<keyword evidence="2" id="KW-0812">Transmembrane</keyword>
<feature type="transmembrane region" description="Helical" evidence="2">
    <location>
        <begin position="215"/>
        <end position="237"/>
    </location>
</feature>
<evidence type="ECO:0000256" key="1">
    <source>
        <dbReference type="SAM" id="MobiDB-lite"/>
    </source>
</evidence>
<name>A0A6G1IS95_9PLEO</name>
<gene>
    <name evidence="3" type="ORF">K458DRAFT_88233</name>
</gene>
<keyword evidence="2" id="KW-1133">Transmembrane helix</keyword>
<sequence>MPWHRAEIGPTGNCASFKDRGPQPAAVSPQTLVHTTLAQQPSHSLHLQTHNLSRSGSQPRASTLYRYRSTSSYPLPTNTTRYQQLALATANKQTLRPTARLSHSLHLSIPVAFDINYLHFTRHQFGTMRSFQQVLVFLFALVAFAFAQGDTSYIATTTLTSTVQIVLTATVSPGASSTPIYSVPGNGTATAYPTGTAAPTVSSPSQPTVTDFPGAASGLSANSAFIAAIAAGLGYLAL</sequence>
<accession>A0A6G1IS95</accession>
<keyword evidence="2" id="KW-0472">Membrane</keyword>
<feature type="region of interest" description="Disordered" evidence="1">
    <location>
        <begin position="1"/>
        <end position="26"/>
    </location>
</feature>
<feature type="transmembrane region" description="Helical" evidence="2">
    <location>
        <begin position="131"/>
        <end position="149"/>
    </location>
</feature>
<evidence type="ECO:0000256" key="2">
    <source>
        <dbReference type="SAM" id="Phobius"/>
    </source>
</evidence>
<dbReference type="AlphaFoldDB" id="A0A6G1IS95"/>
<organism evidence="3 4">
    <name type="scientific">Lentithecium fluviatile CBS 122367</name>
    <dbReference type="NCBI Taxonomy" id="1168545"/>
    <lineage>
        <taxon>Eukaryota</taxon>
        <taxon>Fungi</taxon>
        <taxon>Dikarya</taxon>
        <taxon>Ascomycota</taxon>
        <taxon>Pezizomycotina</taxon>
        <taxon>Dothideomycetes</taxon>
        <taxon>Pleosporomycetidae</taxon>
        <taxon>Pleosporales</taxon>
        <taxon>Massarineae</taxon>
        <taxon>Lentitheciaceae</taxon>
        <taxon>Lentithecium</taxon>
    </lineage>
</organism>
<proteinExistence type="predicted"/>
<keyword evidence="4" id="KW-1185">Reference proteome</keyword>
<reference evidence="3" key="1">
    <citation type="journal article" date="2020" name="Stud. Mycol.">
        <title>101 Dothideomycetes genomes: a test case for predicting lifestyles and emergence of pathogens.</title>
        <authorList>
            <person name="Haridas S."/>
            <person name="Albert R."/>
            <person name="Binder M."/>
            <person name="Bloem J."/>
            <person name="Labutti K."/>
            <person name="Salamov A."/>
            <person name="Andreopoulos B."/>
            <person name="Baker S."/>
            <person name="Barry K."/>
            <person name="Bills G."/>
            <person name="Bluhm B."/>
            <person name="Cannon C."/>
            <person name="Castanera R."/>
            <person name="Culley D."/>
            <person name="Daum C."/>
            <person name="Ezra D."/>
            <person name="Gonzalez J."/>
            <person name="Henrissat B."/>
            <person name="Kuo A."/>
            <person name="Liang C."/>
            <person name="Lipzen A."/>
            <person name="Lutzoni F."/>
            <person name="Magnuson J."/>
            <person name="Mondo S."/>
            <person name="Nolan M."/>
            <person name="Ohm R."/>
            <person name="Pangilinan J."/>
            <person name="Park H.-J."/>
            <person name="Ramirez L."/>
            <person name="Alfaro M."/>
            <person name="Sun H."/>
            <person name="Tritt A."/>
            <person name="Yoshinaga Y."/>
            <person name="Zwiers L.-H."/>
            <person name="Turgeon B."/>
            <person name="Goodwin S."/>
            <person name="Spatafora J."/>
            <person name="Crous P."/>
            <person name="Grigoriev I."/>
        </authorList>
    </citation>
    <scope>NUCLEOTIDE SEQUENCE</scope>
    <source>
        <strain evidence="3">CBS 122367</strain>
    </source>
</reference>
<dbReference type="Proteomes" id="UP000799291">
    <property type="component" value="Unassembled WGS sequence"/>
</dbReference>
<dbReference type="EMBL" id="MU005594">
    <property type="protein sequence ID" value="KAF2680833.1"/>
    <property type="molecule type" value="Genomic_DNA"/>
</dbReference>
<evidence type="ECO:0000313" key="3">
    <source>
        <dbReference type="EMBL" id="KAF2680833.1"/>
    </source>
</evidence>
<evidence type="ECO:0000313" key="4">
    <source>
        <dbReference type="Proteomes" id="UP000799291"/>
    </source>
</evidence>
<protein>
    <submittedName>
        <fullName evidence="3">Uncharacterized protein</fullName>
    </submittedName>
</protein>